<comment type="function">
    <text evidence="1">Involved in the hydrocarbon hydroxylating system, which transfers electrons from NADH to rubredoxin reductase and then through rubredoxin to alkane 1 monooxygenase.</text>
</comment>
<dbReference type="PANTHER" id="PTHR47627:SF1">
    <property type="entry name" value="RUBREDOXIN-1-RELATED"/>
    <property type="match status" value="1"/>
</dbReference>
<keyword evidence="4 6" id="KW-0249">Electron transport</keyword>
<comment type="cofactor">
    <cofactor evidence="6">
        <name>Fe(3+)</name>
        <dbReference type="ChEBI" id="CHEBI:29034"/>
    </cofactor>
</comment>
<dbReference type="FunFam" id="2.20.28.10:FF:000001">
    <property type="entry name" value="Rubredoxin"/>
    <property type="match status" value="1"/>
</dbReference>
<dbReference type="GO" id="GO:0043448">
    <property type="term" value="P:alkane catabolic process"/>
    <property type="evidence" value="ECO:0007669"/>
    <property type="project" value="TreeGrafter"/>
</dbReference>
<comment type="caution">
    <text evidence="9">The sequence shown here is derived from an EMBL/GenBank/DDBJ whole genome shotgun (WGS) entry which is preliminary data.</text>
</comment>
<dbReference type="PRINTS" id="PR00163">
    <property type="entry name" value="RUBREDOXIN"/>
</dbReference>
<feature type="domain" description="Rubredoxin-like" evidence="8">
    <location>
        <begin position="8"/>
        <end position="65"/>
    </location>
</feature>
<dbReference type="PROSITE" id="PS00202">
    <property type="entry name" value="RUBREDOXIN"/>
    <property type="match status" value="1"/>
</dbReference>
<evidence type="ECO:0000256" key="4">
    <source>
        <dbReference type="ARBA" id="ARBA00022982"/>
    </source>
</evidence>
<comment type="similarity">
    <text evidence="6">Belongs to the rubredoxin family.</text>
</comment>
<accession>A0A917KVM9</accession>
<dbReference type="InterPro" id="IPR024934">
    <property type="entry name" value="Rubredoxin-like_dom"/>
</dbReference>
<evidence type="ECO:0000256" key="7">
    <source>
        <dbReference type="SAM" id="MobiDB-lite"/>
    </source>
</evidence>
<evidence type="ECO:0000256" key="5">
    <source>
        <dbReference type="ARBA" id="ARBA00023004"/>
    </source>
</evidence>
<dbReference type="PANTHER" id="PTHR47627">
    <property type="entry name" value="RUBREDOXIN"/>
    <property type="match status" value="1"/>
</dbReference>
<dbReference type="Pfam" id="PF00301">
    <property type="entry name" value="Rubredoxin"/>
    <property type="match status" value="1"/>
</dbReference>
<protein>
    <recommendedName>
        <fullName evidence="6">Rubredoxin</fullName>
    </recommendedName>
</protein>
<dbReference type="InterPro" id="IPR050526">
    <property type="entry name" value="Rubredoxin_ET"/>
</dbReference>
<proteinExistence type="inferred from homology"/>
<keyword evidence="3 6" id="KW-0479">Metal-binding</keyword>
<dbReference type="PROSITE" id="PS50903">
    <property type="entry name" value="RUBREDOXIN_LIKE"/>
    <property type="match status" value="1"/>
</dbReference>
<keyword evidence="5 6" id="KW-0408">Iron</keyword>
<evidence type="ECO:0000259" key="8">
    <source>
        <dbReference type="PROSITE" id="PS50903"/>
    </source>
</evidence>
<dbReference type="GO" id="GO:0009055">
    <property type="term" value="F:electron transfer activity"/>
    <property type="evidence" value="ECO:0007669"/>
    <property type="project" value="TreeGrafter"/>
</dbReference>
<dbReference type="CDD" id="cd00730">
    <property type="entry name" value="rubredoxin"/>
    <property type="match status" value="1"/>
</dbReference>
<dbReference type="Gene3D" id="2.20.28.10">
    <property type="match status" value="1"/>
</dbReference>
<keyword evidence="2" id="KW-0813">Transport</keyword>
<organism evidence="9 10">
    <name type="scientific">Streptomyces brasiliensis</name>
    <dbReference type="NCBI Taxonomy" id="1954"/>
    <lineage>
        <taxon>Bacteria</taxon>
        <taxon>Bacillati</taxon>
        <taxon>Actinomycetota</taxon>
        <taxon>Actinomycetes</taxon>
        <taxon>Kitasatosporales</taxon>
        <taxon>Streptomycetaceae</taxon>
        <taxon>Streptomyces</taxon>
    </lineage>
</organism>
<dbReference type="SUPFAM" id="SSF57802">
    <property type="entry name" value="Rubredoxin-like"/>
    <property type="match status" value="1"/>
</dbReference>
<dbReference type="AlphaFoldDB" id="A0A917KVM9"/>
<reference evidence="9" key="2">
    <citation type="submission" date="2020-09" db="EMBL/GenBank/DDBJ databases">
        <authorList>
            <person name="Sun Q."/>
            <person name="Ohkuma M."/>
        </authorList>
    </citation>
    <scope>NUCLEOTIDE SEQUENCE</scope>
    <source>
        <strain evidence="9">JCM 3086</strain>
    </source>
</reference>
<name>A0A917KVM9_9ACTN</name>
<evidence type="ECO:0000256" key="1">
    <source>
        <dbReference type="ARBA" id="ARBA00002792"/>
    </source>
</evidence>
<evidence type="ECO:0000256" key="3">
    <source>
        <dbReference type="ARBA" id="ARBA00022723"/>
    </source>
</evidence>
<dbReference type="EMBL" id="BMQA01000013">
    <property type="protein sequence ID" value="GGJ26946.1"/>
    <property type="molecule type" value="Genomic_DNA"/>
</dbReference>
<feature type="region of interest" description="Disordered" evidence="7">
    <location>
        <begin position="47"/>
        <end position="89"/>
    </location>
</feature>
<evidence type="ECO:0000313" key="10">
    <source>
        <dbReference type="Proteomes" id="UP000657574"/>
    </source>
</evidence>
<dbReference type="InterPro" id="IPR024935">
    <property type="entry name" value="Rubredoxin_dom"/>
</dbReference>
<reference evidence="9" key="1">
    <citation type="journal article" date="2014" name="Int. J. Syst. Evol. Microbiol.">
        <title>Complete genome sequence of Corynebacterium casei LMG S-19264T (=DSM 44701T), isolated from a smear-ripened cheese.</title>
        <authorList>
            <consortium name="US DOE Joint Genome Institute (JGI-PGF)"/>
            <person name="Walter F."/>
            <person name="Albersmeier A."/>
            <person name="Kalinowski J."/>
            <person name="Ruckert C."/>
        </authorList>
    </citation>
    <scope>NUCLEOTIDE SEQUENCE</scope>
    <source>
        <strain evidence="9">JCM 3086</strain>
    </source>
</reference>
<gene>
    <name evidence="9" type="ORF">GCM10010121_042690</name>
</gene>
<sequence length="89" mass="9676">MTTAGRPARTWMCQVCGLVYDEAEGWPDEGIAPGTAWEDIPDDWSCPDCGGQGRLRDGRDHTRLRPARPTEPSPVAKGTEGAPTLGTWH</sequence>
<keyword evidence="10" id="KW-1185">Reference proteome</keyword>
<dbReference type="InterPro" id="IPR018527">
    <property type="entry name" value="Rubredoxin_Fe_BS"/>
</dbReference>
<dbReference type="GO" id="GO:0005506">
    <property type="term" value="F:iron ion binding"/>
    <property type="evidence" value="ECO:0007669"/>
    <property type="project" value="UniProtKB-UniRule"/>
</dbReference>
<dbReference type="Proteomes" id="UP000657574">
    <property type="component" value="Unassembled WGS sequence"/>
</dbReference>
<evidence type="ECO:0000313" key="9">
    <source>
        <dbReference type="EMBL" id="GGJ26946.1"/>
    </source>
</evidence>
<feature type="compositionally biased region" description="Basic and acidic residues" evidence="7">
    <location>
        <begin position="54"/>
        <end position="63"/>
    </location>
</feature>
<evidence type="ECO:0000256" key="6">
    <source>
        <dbReference type="RuleBase" id="RU003820"/>
    </source>
</evidence>
<evidence type="ECO:0000256" key="2">
    <source>
        <dbReference type="ARBA" id="ARBA00022448"/>
    </source>
</evidence>